<reference evidence="3 4" key="1">
    <citation type="journal article" date="2020" name="Genome Biol. Evol.">
        <title>A new high-quality draft genome assembly of the Chinese cordyceps Ophiocordyceps sinensis.</title>
        <authorList>
            <person name="Shu R."/>
            <person name="Zhang J."/>
            <person name="Meng Q."/>
            <person name="Zhang H."/>
            <person name="Zhou G."/>
            <person name="Li M."/>
            <person name="Wu P."/>
            <person name="Zhao Y."/>
            <person name="Chen C."/>
            <person name="Qin Q."/>
        </authorList>
    </citation>
    <scope>NUCLEOTIDE SEQUENCE [LARGE SCALE GENOMIC DNA]</scope>
    <source>
        <strain evidence="3 4">IOZ07</strain>
    </source>
</reference>
<evidence type="ECO:0000313" key="4">
    <source>
        <dbReference type="Proteomes" id="UP000557566"/>
    </source>
</evidence>
<dbReference type="GO" id="GO:0047617">
    <property type="term" value="F:fatty acyl-CoA hydrolase activity"/>
    <property type="evidence" value="ECO:0007669"/>
    <property type="project" value="TreeGrafter"/>
</dbReference>
<accession>A0A8H4LQM2</accession>
<dbReference type="InterPro" id="IPR050563">
    <property type="entry name" value="4-hydroxybenzoyl-CoA_TE"/>
</dbReference>
<sequence>MPPPSSADLKARRRQDYPYMLDYRTRWNDNDMYDHMNNSVYNFLFDSAVNAYLAESCSIHPPTSPQHPLVAHTATHYLGPMAYPAVADVGLRVARLGHSSVAYELALFERGAPDAEGPRAVCHFVHVFVERKTGRPPPAGMAAELRRGLERICTAAPGAASSSKM</sequence>
<dbReference type="SUPFAM" id="SSF54637">
    <property type="entry name" value="Thioesterase/thiol ester dehydrase-isomerase"/>
    <property type="match status" value="1"/>
</dbReference>
<name>A0A8H4LQM2_9HYPO</name>
<dbReference type="InterPro" id="IPR029069">
    <property type="entry name" value="HotDog_dom_sf"/>
</dbReference>
<dbReference type="PANTHER" id="PTHR31793:SF27">
    <property type="entry name" value="NOVEL THIOESTERASE SUPERFAMILY DOMAIN AND SAPOSIN A-TYPE DOMAIN CONTAINING PROTEIN (0610012H03RIK)"/>
    <property type="match status" value="1"/>
</dbReference>
<organism evidence="3 4">
    <name type="scientific">Ophiocordyceps sinensis</name>
    <dbReference type="NCBI Taxonomy" id="72228"/>
    <lineage>
        <taxon>Eukaryota</taxon>
        <taxon>Fungi</taxon>
        <taxon>Dikarya</taxon>
        <taxon>Ascomycota</taxon>
        <taxon>Pezizomycotina</taxon>
        <taxon>Sordariomycetes</taxon>
        <taxon>Hypocreomycetidae</taxon>
        <taxon>Hypocreales</taxon>
        <taxon>Ophiocordycipitaceae</taxon>
        <taxon>Ophiocordyceps</taxon>
    </lineage>
</organism>
<evidence type="ECO:0000256" key="2">
    <source>
        <dbReference type="ARBA" id="ARBA00022801"/>
    </source>
</evidence>
<proteinExistence type="inferred from homology"/>
<dbReference type="Gene3D" id="3.10.129.10">
    <property type="entry name" value="Hotdog Thioesterase"/>
    <property type="match status" value="1"/>
</dbReference>
<comment type="similarity">
    <text evidence="1">Belongs to the 4-hydroxybenzoyl-CoA thioesterase family.</text>
</comment>
<dbReference type="Proteomes" id="UP000557566">
    <property type="component" value="Unassembled WGS sequence"/>
</dbReference>
<dbReference type="AlphaFoldDB" id="A0A8H4LQM2"/>
<evidence type="ECO:0008006" key="5">
    <source>
        <dbReference type="Google" id="ProtNLM"/>
    </source>
</evidence>
<keyword evidence="4" id="KW-1185">Reference proteome</keyword>
<dbReference type="EMBL" id="JAAVMX010000012">
    <property type="protein sequence ID" value="KAF4504108.1"/>
    <property type="molecule type" value="Genomic_DNA"/>
</dbReference>
<comment type="caution">
    <text evidence="3">The sequence shown here is derived from an EMBL/GenBank/DDBJ whole genome shotgun (WGS) entry which is preliminary data.</text>
</comment>
<dbReference type="PANTHER" id="PTHR31793">
    <property type="entry name" value="4-HYDROXYBENZOYL-COA THIOESTERASE FAMILY MEMBER"/>
    <property type="match status" value="1"/>
</dbReference>
<evidence type="ECO:0000256" key="1">
    <source>
        <dbReference type="ARBA" id="ARBA00005953"/>
    </source>
</evidence>
<dbReference type="CDD" id="cd00586">
    <property type="entry name" value="4HBT"/>
    <property type="match status" value="1"/>
</dbReference>
<protein>
    <recommendedName>
        <fullName evidence="5">Thioesterase family protein</fullName>
    </recommendedName>
</protein>
<dbReference type="Pfam" id="PF13279">
    <property type="entry name" value="4HBT_2"/>
    <property type="match status" value="1"/>
</dbReference>
<keyword evidence="2" id="KW-0378">Hydrolase</keyword>
<dbReference type="OrthoDB" id="2420454at2759"/>
<gene>
    <name evidence="3" type="ORF">G6O67_008721</name>
</gene>
<evidence type="ECO:0000313" key="3">
    <source>
        <dbReference type="EMBL" id="KAF4504108.1"/>
    </source>
</evidence>